<proteinExistence type="predicted"/>
<dbReference type="GeneID" id="73332337"/>
<evidence type="ECO:0000256" key="1">
    <source>
        <dbReference type="SAM" id="MobiDB-lite"/>
    </source>
</evidence>
<dbReference type="Proteomes" id="UP001055115">
    <property type="component" value="Unassembled WGS sequence"/>
</dbReference>
<feature type="region of interest" description="Disordered" evidence="1">
    <location>
        <begin position="26"/>
        <end position="82"/>
    </location>
</feature>
<sequence length="140" mass="15280">MAPRSGRYSVANTFAERVFQYLEDNRPSDAQADFSSPLPKKQKPVKPKAAGPQTLPARSNTVESSDFYSQSEASSYEARSHGAEEVALGAGRREREAAAAVILSLQDSTPDAQQEKSSFCHGCVAEEEKEWIKVVDADLD</sequence>
<evidence type="ECO:0000313" key="3">
    <source>
        <dbReference type="Proteomes" id="UP001055115"/>
    </source>
</evidence>
<protein>
    <submittedName>
        <fullName evidence="2">Uncharacterized protein</fullName>
    </submittedName>
</protein>
<accession>A0AA37PFR2</accession>
<dbReference type="AlphaFoldDB" id="A0AA37PFR2"/>
<name>A0AA37PFR2_9PEZI</name>
<dbReference type="EMBL" id="BQXU01000047">
    <property type="protein sequence ID" value="GKT51354.1"/>
    <property type="molecule type" value="Genomic_DNA"/>
</dbReference>
<feature type="compositionally biased region" description="Polar residues" evidence="1">
    <location>
        <begin position="56"/>
        <end position="74"/>
    </location>
</feature>
<evidence type="ECO:0000313" key="2">
    <source>
        <dbReference type="EMBL" id="GKT51354.1"/>
    </source>
</evidence>
<organism evidence="2 3">
    <name type="scientific">Colletotrichum spaethianum</name>
    <dbReference type="NCBI Taxonomy" id="700344"/>
    <lineage>
        <taxon>Eukaryota</taxon>
        <taxon>Fungi</taxon>
        <taxon>Dikarya</taxon>
        <taxon>Ascomycota</taxon>
        <taxon>Pezizomycotina</taxon>
        <taxon>Sordariomycetes</taxon>
        <taxon>Hypocreomycetidae</taxon>
        <taxon>Glomerellales</taxon>
        <taxon>Glomerellaceae</taxon>
        <taxon>Colletotrichum</taxon>
        <taxon>Colletotrichum spaethianum species complex</taxon>
    </lineage>
</organism>
<keyword evidence="3" id="KW-1185">Reference proteome</keyword>
<gene>
    <name evidence="2" type="ORF">ColSpa_11535</name>
</gene>
<comment type="caution">
    <text evidence="2">The sequence shown here is derived from an EMBL/GenBank/DDBJ whole genome shotgun (WGS) entry which is preliminary data.</text>
</comment>
<reference evidence="2 3" key="1">
    <citation type="submission" date="2022-03" db="EMBL/GenBank/DDBJ databases">
        <title>Genome data of Colletotrichum spp.</title>
        <authorList>
            <person name="Utami Y.D."/>
            <person name="Hiruma K."/>
        </authorList>
    </citation>
    <scope>NUCLEOTIDE SEQUENCE [LARGE SCALE GENOMIC DNA]</scope>
    <source>
        <strain evidence="2 3">MAFF 239500</strain>
    </source>
</reference>
<dbReference type="RefSeq" id="XP_049133704.1">
    <property type="nucleotide sequence ID" value="XM_049277747.1"/>
</dbReference>